<sequence length="76" mass="8369">MLDVNDLDEAIAREVEPYLTVESRALIRSGRDEGDPDFVVYMTLQFALLDSVIIPMDILDAIAVDLADDGGVCGRR</sequence>
<dbReference type="Proteomes" id="UP000250080">
    <property type="component" value="Chromosome I"/>
</dbReference>
<dbReference type="RefSeq" id="WP_138427795.1">
    <property type="nucleotide sequence ID" value="NZ_CCYN01000041.1"/>
</dbReference>
<organism evidence="1 2">
    <name type="scientific">Propionibacterium freudenreichii</name>
    <dbReference type="NCBI Taxonomy" id="1744"/>
    <lineage>
        <taxon>Bacteria</taxon>
        <taxon>Bacillati</taxon>
        <taxon>Actinomycetota</taxon>
        <taxon>Actinomycetes</taxon>
        <taxon>Propionibacteriales</taxon>
        <taxon>Propionibacteriaceae</taxon>
        <taxon>Propionibacterium</taxon>
    </lineage>
</organism>
<gene>
    <name evidence="1" type="ORF">PFR_JS23_1854</name>
</gene>
<dbReference type="EMBL" id="LT618793">
    <property type="protein sequence ID" value="SCQ81143.1"/>
    <property type="molecule type" value="Genomic_DNA"/>
</dbReference>
<evidence type="ECO:0000313" key="2">
    <source>
        <dbReference type="Proteomes" id="UP000250080"/>
    </source>
</evidence>
<dbReference type="AlphaFoldDB" id="A0A0A8Q0L5"/>
<protein>
    <submittedName>
        <fullName evidence="1">Uncharacterized protein</fullName>
    </submittedName>
</protein>
<dbReference type="GeneID" id="61222870"/>
<evidence type="ECO:0000313" key="1">
    <source>
        <dbReference type="EMBL" id="SCQ81143.1"/>
    </source>
</evidence>
<accession>A0A0A8Q0L5</accession>
<reference evidence="1 2" key="1">
    <citation type="submission" date="2016-09" db="EMBL/GenBank/DDBJ databases">
        <authorList>
            <person name="Laine KS P."/>
        </authorList>
    </citation>
    <scope>NUCLEOTIDE SEQUENCE [LARGE SCALE GENOMIC DNA]</scope>
    <source>
        <strain evidence="1">PFRJS-23</strain>
    </source>
</reference>
<name>A0A0A8Q0L5_9ACTN</name>
<proteinExistence type="predicted"/>